<protein>
    <submittedName>
        <fullName evidence="1">Uncharacterized protein</fullName>
    </submittedName>
</protein>
<organism evidence="1 2">
    <name type="scientific">Ornithinibacillus caprae</name>
    <dbReference type="NCBI Taxonomy" id="2678566"/>
    <lineage>
        <taxon>Bacteria</taxon>
        <taxon>Bacillati</taxon>
        <taxon>Bacillota</taxon>
        <taxon>Bacilli</taxon>
        <taxon>Bacillales</taxon>
        <taxon>Bacillaceae</taxon>
        <taxon>Ornithinibacillus</taxon>
    </lineage>
</organism>
<accession>A0A6N8FL51</accession>
<evidence type="ECO:0000313" key="1">
    <source>
        <dbReference type="EMBL" id="MUK90372.1"/>
    </source>
</evidence>
<evidence type="ECO:0000313" key="2">
    <source>
        <dbReference type="Proteomes" id="UP000469125"/>
    </source>
</evidence>
<gene>
    <name evidence="1" type="ORF">GMD78_18600</name>
</gene>
<comment type="caution">
    <text evidence="1">The sequence shown here is derived from an EMBL/GenBank/DDBJ whole genome shotgun (WGS) entry which is preliminary data.</text>
</comment>
<proteinExistence type="predicted"/>
<dbReference type="RefSeq" id="WP_155671111.1">
    <property type="nucleotide sequence ID" value="NZ_WOCA01000021.1"/>
</dbReference>
<keyword evidence="2" id="KW-1185">Reference proteome</keyword>
<dbReference type="AlphaFoldDB" id="A0A6N8FL51"/>
<reference evidence="1 2" key="1">
    <citation type="submission" date="2019-11" db="EMBL/GenBank/DDBJ databases">
        <authorList>
            <person name="Li X."/>
        </authorList>
    </citation>
    <scope>NUCLEOTIDE SEQUENCE [LARGE SCALE GENOMIC DNA]</scope>
    <source>
        <strain evidence="1 2">L9</strain>
    </source>
</reference>
<sequence length="175" mass="20125">MRKYVVAFVLWALIVGTTCYVAFNGSGKDLILTDQQMELTIEEAQKQADIEMIEINDIPFESDTSVNLYHYRYGSESLQKVVIVNKNDDKDKSFNLIISPESSNLQSGLTNEDMKQEAQVELNDGTVAYYYEKDLGERIQFEKDGLTYGLYHLTQFEDPYGEEEMINFANQLIED</sequence>
<dbReference type="EMBL" id="WOCA01000021">
    <property type="protein sequence ID" value="MUK90372.1"/>
    <property type="molecule type" value="Genomic_DNA"/>
</dbReference>
<name>A0A6N8FL51_9BACI</name>
<dbReference type="Proteomes" id="UP000469125">
    <property type="component" value="Unassembled WGS sequence"/>
</dbReference>